<protein>
    <submittedName>
        <fullName evidence="2">Uncharacterized protein</fullName>
    </submittedName>
</protein>
<organism evidence="2 3">
    <name type="scientific">Tropilaelaps mercedesae</name>
    <dbReference type="NCBI Taxonomy" id="418985"/>
    <lineage>
        <taxon>Eukaryota</taxon>
        <taxon>Metazoa</taxon>
        <taxon>Ecdysozoa</taxon>
        <taxon>Arthropoda</taxon>
        <taxon>Chelicerata</taxon>
        <taxon>Arachnida</taxon>
        <taxon>Acari</taxon>
        <taxon>Parasitiformes</taxon>
        <taxon>Mesostigmata</taxon>
        <taxon>Gamasina</taxon>
        <taxon>Dermanyssoidea</taxon>
        <taxon>Laelapidae</taxon>
        <taxon>Tropilaelaps</taxon>
    </lineage>
</organism>
<dbReference type="Proteomes" id="UP000192247">
    <property type="component" value="Unassembled WGS sequence"/>
</dbReference>
<dbReference type="AlphaFoldDB" id="A0A1V9X5U6"/>
<feature type="chain" id="PRO_5013048605" evidence="1">
    <location>
        <begin position="18"/>
        <end position="115"/>
    </location>
</feature>
<comment type="caution">
    <text evidence="2">The sequence shown here is derived from an EMBL/GenBank/DDBJ whole genome shotgun (WGS) entry which is preliminary data.</text>
</comment>
<dbReference type="InParanoid" id="A0A1V9X5U6"/>
<reference evidence="2 3" key="1">
    <citation type="journal article" date="2017" name="Gigascience">
        <title>Draft genome of the honey bee ectoparasitic mite, Tropilaelaps mercedesae, is shaped by the parasitic life history.</title>
        <authorList>
            <person name="Dong X."/>
            <person name="Armstrong S.D."/>
            <person name="Xia D."/>
            <person name="Makepeace B.L."/>
            <person name="Darby A.C."/>
            <person name="Kadowaki T."/>
        </authorList>
    </citation>
    <scope>NUCLEOTIDE SEQUENCE [LARGE SCALE GENOMIC DNA]</scope>
    <source>
        <strain evidence="2">Wuxi-XJTLU</strain>
    </source>
</reference>
<proteinExistence type="predicted"/>
<evidence type="ECO:0000313" key="2">
    <source>
        <dbReference type="EMBL" id="OQR68960.1"/>
    </source>
</evidence>
<sequence>MKGYVTIALLASVLVHGMSDTAMSNSTNLCGVMFEQDLNDARHSFRQMPPLFRRRVCYAAIRGNNRISNQLSRLLPRLAQTNSDLVDVVAKSIATLSDQNARNYEEVAGKSKLYR</sequence>
<keyword evidence="1" id="KW-0732">Signal</keyword>
<feature type="signal peptide" evidence="1">
    <location>
        <begin position="1"/>
        <end position="17"/>
    </location>
</feature>
<evidence type="ECO:0000256" key="1">
    <source>
        <dbReference type="SAM" id="SignalP"/>
    </source>
</evidence>
<name>A0A1V9X5U6_9ACAR</name>
<keyword evidence="3" id="KW-1185">Reference proteome</keyword>
<evidence type="ECO:0000313" key="3">
    <source>
        <dbReference type="Proteomes" id="UP000192247"/>
    </source>
</evidence>
<gene>
    <name evidence="2" type="ORF">BIW11_12564</name>
</gene>
<accession>A0A1V9X5U6</accession>
<dbReference type="EMBL" id="MNPL01022803">
    <property type="protein sequence ID" value="OQR68960.1"/>
    <property type="molecule type" value="Genomic_DNA"/>
</dbReference>